<keyword evidence="3" id="KW-1185">Reference proteome</keyword>
<feature type="transmembrane region" description="Helical" evidence="1">
    <location>
        <begin position="149"/>
        <end position="172"/>
    </location>
</feature>
<dbReference type="RefSeq" id="WP_143536881.1">
    <property type="nucleotide sequence ID" value="NZ_MQWB01000001.1"/>
</dbReference>
<feature type="transmembrane region" description="Helical" evidence="1">
    <location>
        <begin position="201"/>
        <end position="221"/>
    </location>
</feature>
<dbReference type="PANTHER" id="PTHR34219:SF5">
    <property type="entry name" value="BLR4505 PROTEIN"/>
    <property type="match status" value="1"/>
</dbReference>
<comment type="caution">
    <text evidence="2">The sequence shown here is derived from an EMBL/GenBank/DDBJ whole genome shotgun (WGS) entry which is preliminary data.</text>
</comment>
<dbReference type="Pfam" id="PF03929">
    <property type="entry name" value="PepSY_TM"/>
    <property type="match status" value="1"/>
</dbReference>
<dbReference type="PANTHER" id="PTHR34219">
    <property type="entry name" value="IRON-REGULATED INNER MEMBRANE PROTEIN-RELATED"/>
    <property type="match status" value="1"/>
</dbReference>
<sequence>MKLRPALLLWHRWFGLLAALWLTLLALTGSAIVYYDELDRLLVPEQRTVTPGGAAAPLDSVAAAATAGYPGTYARFFDLANRPDETTRVFLADRPDSATPLAHETHVFVDPYSAEVAGAREVGQVRLDRQHAMDVVYGLHVDLLMGHTAAWLLGLLGILWALDHIAGAALALPRLSKWKRSFVVKWKAGGYRRDYDLHRAVGLWLLPVTLMLALSGAYFNWYDYAEAAASTVSELTPRYPYTLPDLDAPLYDAPVPLDQIVAAAAAEGNGRGVDMIGYMPAKGVYEARVFSVDDIDSHGRQLVTVSAQTGAVLDSRHQSEGTAADAVFAWQYPLHSGKAFGGIGRFIVFVSGIAVVALNVTGITIWWRKRRSRKPRRTRPAV</sequence>
<dbReference type="InParanoid" id="A0A259U468"/>
<proteinExistence type="predicted"/>
<dbReference type="AlphaFoldDB" id="A0A259U468"/>
<keyword evidence="1" id="KW-1133">Transmembrane helix</keyword>
<evidence type="ECO:0000313" key="2">
    <source>
        <dbReference type="EMBL" id="OZC04712.1"/>
    </source>
</evidence>
<evidence type="ECO:0000256" key="1">
    <source>
        <dbReference type="SAM" id="Phobius"/>
    </source>
</evidence>
<keyword evidence="1" id="KW-0812">Transmembrane</keyword>
<accession>A0A259U468</accession>
<protein>
    <recommendedName>
        <fullName evidence="4">Peptidase</fullName>
    </recommendedName>
</protein>
<name>A0A259U468_9BACT</name>
<evidence type="ECO:0008006" key="4">
    <source>
        <dbReference type="Google" id="ProtNLM"/>
    </source>
</evidence>
<feature type="transmembrane region" description="Helical" evidence="1">
    <location>
        <begin position="346"/>
        <end position="367"/>
    </location>
</feature>
<organism evidence="2 3">
    <name type="scientific">Rubricoccus marinus</name>
    <dbReference type="NCBI Taxonomy" id="716817"/>
    <lineage>
        <taxon>Bacteria</taxon>
        <taxon>Pseudomonadati</taxon>
        <taxon>Rhodothermota</taxon>
        <taxon>Rhodothermia</taxon>
        <taxon>Rhodothermales</taxon>
        <taxon>Rubricoccaceae</taxon>
        <taxon>Rubricoccus</taxon>
    </lineage>
</organism>
<reference evidence="2 3" key="1">
    <citation type="submission" date="2016-11" db="EMBL/GenBank/DDBJ databases">
        <title>Study of marine rhodopsin-containing bacteria.</title>
        <authorList>
            <person name="Yoshizawa S."/>
            <person name="Kumagai Y."/>
            <person name="Kogure K."/>
        </authorList>
    </citation>
    <scope>NUCLEOTIDE SEQUENCE [LARGE SCALE GENOMIC DNA]</scope>
    <source>
        <strain evidence="2 3">SG-29</strain>
    </source>
</reference>
<keyword evidence="1" id="KW-0472">Membrane</keyword>
<dbReference type="OrthoDB" id="111691at2"/>
<dbReference type="InterPro" id="IPR005625">
    <property type="entry name" value="PepSY-ass_TM"/>
</dbReference>
<gene>
    <name evidence="2" type="ORF">BSZ36_11925</name>
</gene>
<dbReference type="EMBL" id="MQWB01000001">
    <property type="protein sequence ID" value="OZC04712.1"/>
    <property type="molecule type" value="Genomic_DNA"/>
</dbReference>
<dbReference type="Proteomes" id="UP000216446">
    <property type="component" value="Unassembled WGS sequence"/>
</dbReference>
<evidence type="ECO:0000313" key="3">
    <source>
        <dbReference type="Proteomes" id="UP000216446"/>
    </source>
</evidence>